<evidence type="ECO:0000313" key="1">
    <source>
        <dbReference type="EMBL" id="KIG16986.1"/>
    </source>
</evidence>
<sequence>MLLLLLACAPEPEPEPAPPPLVDATIEAGYPILDGPCRAPISEPSHLVVTSTDFNTGAVGLVDVQAHSVSPDLALASSDAVPIVDAGRVFVINRFGFDYIDELDPDDQLALIHEWPIQAATPANQDAPANPHALALDLAGHAWVTLHGAPELQRFAFPTLHGARVHAELAADLSSFSDDDGVPELSRVIGCGEHLFVSAERIDREQWIPAAQTLLIPFRPGAAPALFEFDAERPGPDGIRLLGVGVGPWRLDPGDASGTVIVLLNSGLERIDLAGGTSEWVVPEQVFAELGYDRLQLSGFDFDSTGRAWISAATPDFASFALLRVDLSGPAPALVTEVEGLESVTGALEIVGDQAWFADTTIGASGLRVFDLSQSPVAELPESPLAVGLAPMNMAPLSL</sequence>
<dbReference type="EMBL" id="JMCC02000029">
    <property type="protein sequence ID" value="KIG16986.1"/>
    <property type="molecule type" value="Genomic_DNA"/>
</dbReference>
<organism evidence="1 2">
    <name type="scientific">Enhygromyxa salina</name>
    <dbReference type="NCBI Taxonomy" id="215803"/>
    <lineage>
        <taxon>Bacteria</taxon>
        <taxon>Pseudomonadati</taxon>
        <taxon>Myxococcota</taxon>
        <taxon>Polyangia</taxon>
        <taxon>Nannocystales</taxon>
        <taxon>Nannocystaceae</taxon>
        <taxon>Enhygromyxa</taxon>
    </lineage>
</organism>
<protein>
    <submittedName>
        <fullName evidence="1">Uncharacterized protein</fullName>
    </submittedName>
</protein>
<dbReference type="AlphaFoldDB" id="A0A0C2D181"/>
<dbReference type="SUPFAM" id="SSF63829">
    <property type="entry name" value="Calcium-dependent phosphotriesterase"/>
    <property type="match status" value="1"/>
</dbReference>
<accession>A0A0C2D181</accession>
<proteinExistence type="predicted"/>
<name>A0A0C2D181_9BACT</name>
<gene>
    <name evidence="1" type="ORF">DB30_03583</name>
</gene>
<evidence type="ECO:0000313" key="2">
    <source>
        <dbReference type="Proteomes" id="UP000031599"/>
    </source>
</evidence>
<reference evidence="1 2" key="1">
    <citation type="submission" date="2014-12" db="EMBL/GenBank/DDBJ databases">
        <title>Genome assembly of Enhygromyxa salina DSM 15201.</title>
        <authorList>
            <person name="Sharma G."/>
            <person name="Subramanian S."/>
        </authorList>
    </citation>
    <scope>NUCLEOTIDE SEQUENCE [LARGE SCALE GENOMIC DNA]</scope>
    <source>
        <strain evidence="1 2">DSM 15201</strain>
    </source>
</reference>
<comment type="caution">
    <text evidence="1">The sequence shown here is derived from an EMBL/GenBank/DDBJ whole genome shotgun (WGS) entry which is preliminary data.</text>
</comment>
<dbReference type="Proteomes" id="UP000031599">
    <property type="component" value="Unassembled WGS sequence"/>
</dbReference>